<organism evidence="2 3">
    <name type="scientific">Pleurodeles waltl</name>
    <name type="common">Iberian ribbed newt</name>
    <dbReference type="NCBI Taxonomy" id="8319"/>
    <lineage>
        <taxon>Eukaryota</taxon>
        <taxon>Metazoa</taxon>
        <taxon>Chordata</taxon>
        <taxon>Craniata</taxon>
        <taxon>Vertebrata</taxon>
        <taxon>Euteleostomi</taxon>
        <taxon>Amphibia</taxon>
        <taxon>Batrachia</taxon>
        <taxon>Caudata</taxon>
        <taxon>Salamandroidea</taxon>
        <taxon>Salamandridae</taxon>
        <taxon>Pleurodelinae</taxon>
        <taxon>Pleurodeles</taxon>
    </lineage>
</organism>
<evidence type="ECO:0000313" key="2">
    <source>
        <dbReference type="EMBL" id="KAJ1140527.1"/>
    </source>
</evidence>
<reference evidence="2" key="1">
    <citation type="journal article" date="2022" name="bioRxiv">
        <title>Sequencing and chromosome-scale assembly of the giantPleurodeles waltlgenome.</title>
        <authorList>
            <person name="Brown T."/>
            <person name="Elewa A."/>
            <person name="Iarovenko S."/>
            <person name="Subramanian E."/>
            <person name="Araus A.J."/>
            <person name="Petzold A."/>
            <person name="Susuki M."/>
            <person name="Suzuki K.-i.T."/>
            <person name="Hayashi T."/>
            <person name="Toyoda A."/>
            <person name="Oliveira C."/>
            <person name="Osipova E."/>
            <person name="Leigh N.D."/>
            <person name="Simon A."/>
            <person name="Yun M.H."/>
        </authorList>
    </citation>
    <scope>NUCLEOTIDE SEQUENCE</scope>
    <source>
        <strain evidence="2">20211129_DDA</strain>
        <tissue evidence="2">Liver</tissue>
    </source>
</reference>
<sequence length="158" mass="18723">MSKNRAHVSMREIKERDHRTTPQEEDAARWRQRGRHAGYKHSCEQTPNREAGTEERNRGLACDELMPYSHSKMLIIMERCLRDEWYVEPNVKEGEMCCQRSFTLCPHHVFWSWKYDDVSHHGRPCLKIHKKAVRFRGPVSLAQSVPVKFLFSQIKAFL</sequence>
<comment type="caution">
    <text evidence="2">The sequence shown here is derived from an EMBL/GenBank/DDBJ whole genome shotgun (WGS) entry which is preliminary data.</text>
</comment>
<accession>A0AAV7QM18</accession>
<feature type="compositionally biased region" description="Basic and acidic residues" evidence="1">
    <location>
        <begin position="9"/>
        <end position="29"/>
    </location>
</feature>
<feature type="compositionally biased region" description="Basic residues" evidence="1">
    <location>
        <begin position="30"/>
        <end position="39"/>
    </location>
</feature>
<evidence type="ECO:0000256" key="1">
    <source>
        <dbReference type="SAM" id="MobiDB-lite"/>
    </source>
</evidence>
<dbReference type="AlphaFoldDB" id="A0AAV7QM18"/>
<name>A0AAV7QM18_PLEWA</name>
<proteinExistence type="predicted"/>
<dbReference type="EMBL" id="JANPWB010000010">
    <property type="protein sequence ID" value="KAJ1140527.1"/>
    <property type="molecule type" value="Genomic_DNA"/>
</dbReference>
<protein>
    <submittedName>
        <fullName evidence="2">Uncharacterized protein</fullName>
    </submittedName>
</protein>
<dbReference type="Proteomes" id="UP001066276">
    <property type="component" value="Chromosome 6"/>
</dbReference>
<gene>
    <name evidence="2" type="ORF">NDU88_006878</name>
</gene>
<evidence type="ECO:0000313" key="3">
    <source>
        <dbReference type="Proteomes" id="UP001066276"/>
    </source>
</evidence>
<keyword evidence="3" id="KW-1185">Reference proteome</keyword>
<feature type="region of interest" description="Disordered" evidence="1">
    <location>
        <begin position="1"/>
        <end position="55"/>
    </location>
</feature>